<dbReference type="KEGG" id="mbas:ALGA_0414"/>
<keyword evidence="3" id="KW-0862">Zinc</keyword>
<dbReference type="Gene3D" id="3.20.20.80">
    <property type="entry name" value="Glycosidases"/>
    <property type="match status" value="1"/>
</dbReference>
<dbReference type="PANTHER" id="PTHR36447">
    <property type="entry name" value="BETA-GALACTOSIDASE GANA"/>
    <property type="match status" value="1"/>
</dbReference>
<keyword evidence="2" id="KW-0378">Hydrolase</keyword>
<protein>
    <recommendedName>
        <fullName evidence="5">Glycoside hydrolase family 42 N-terminal domain-containing protein</fullName>
    </recommendedName>
</protein>
<dbReference type="AlphaFoldDB" id="A0A1Y1CEM5"/>
<keyword evidence="1" id="KW-0479">Metal-binding</keyword>
<dbReference type="GO" id="GO:0005975">
    <property type="term" value="P:carbohydrate metabolic process"/>
    <property type="evidence" value="ECO:0007669"/>
    <property type="project" value="InterPro"/>
</dbReference>
<keyword evidence="4" id="KW-0326">Glycosidase</keyword>
<evidence type="ECO:0000256" key="4">
    <source>
        <dbReference type="ARBA" id="ARBA00023295"/>
    </source>
</evidence>
<accession>A0A1Y1CEM5</accession>
<evidence type="ECO:0000259" key="5">
    <source>
        <dbReference type="Pfam" id="PF02449"/>
    </source>
</evidence>
<dbReference type="GO" id="GO:0046872">
    <property type="term" value="F:metal ion binding"/>
    <property type="evidence" value="ECO:0007669"/>
    <property type="project" value="UniProtKB-KW"/>
</dbReference>
<evidence type="ECO:0000313" key="7">
    <source>
        <dbReference type="Proteomes" id="UP000218267"/>
    </source>
</evidence>
<evidence type="ECO:0000256" key="2">
    <source>
        <dbReference type="ARBA" id="ARBA00022801"/>
    </source>
</evidence>
<keyword evidence="7" id="KW-1185">Reference proteome</keyword>
<evidence type="ECO:0000313" key="6">
    <source>
        <dbReference type="EMBL" id="BAX78808.1"/>
    </source>
</evidence>
<dbReference type="PANTHER" id="PTHR36447:SF2">
    <property type="entry name" value="BETA-GALACTOSIDASE YESZ"/>
    <property type="match status" value="1"/>
</dbReference>
<name>A0A1Y1CEM5_9BACT</name>
<dbReference type="Pfam" id="PF02449">
    <property type="entry name" value="Glyco_hydro_42"/>
    <property type="match status" value="1"/>
</dbReference>
<dbReference type="InterPro" id="IPR017853">
    <property type="entry name" value="GH"/>
</dbReference>
<reference evidence="7" key="2">
    <citation type="journal article" date="2020" name="Antonie Van Leeuwenhoek">
        <title>Labilibaculum antarcticum sp. nov., a novel facultative anaerobic, psychrotorelant bacterium isolated from marine sediment of Antarctica.</title>
        <authorList>
            <person name="Watanabe M."/>
            <person name="Kojima H."/>
            <person name="Fukui M."/>
        </authorList>
    </citation>
    <scope>NUCLEOTIDE SEQUENCE [LARGE SCALE GENOMIC DNA]</scope>
    <source>
        <strain evidence="7">SPP2</strain>
    </source>
</reference>
<dbReference type="GO" id="GO:0009341">
    <property type="term" value="C:beta-galactosidase complex"/>
    <property type="evidence" value="ECO:0007669"/>
    <property type="project" value="InterPro"/>
</dbReference>
<organism evidence="6 7">
    <name type="scientific">Labilibaculum antarcticum</name>
    <dbReference type="NCBI Taxonomy" id="1717717"/>
    <lineage>
        <taxon>Bacteria</taxon>
        <taxon>Pseudomonadati</taxon>
        <taxon>Bacteroidota</taxon>
        <taxon>Bacteroidia</taxon>
        <taxon>Marinilabiliales</taxon>
        <taxon>Marinifilaceae</taxon>
        <taxon>Labilibaculum</taxon>
    </lineage>
</organism>
<dbReference type="InterPro" id="IPR013529">
    <property type="entry name" value="Glyco_hydro_42_N"/>
</dbReference>
<dbReference type="InterPro" id="IPR003476">
    <property type="entry name" value="Glyco_hydro_42"/>
</dbReference>
<feature type="domain" description="Glycoside hydrolase family 42 N-terminal" evidence="5">
    <location>
        <begin position="271"/>
        <end position="395"/>
    </location>
</feature>
<sequence length="787" mass="89334">MLSGFTEKQPDTYQQRLSLLNEKISDVKSVLEDAEGFQKKSGNIDLQTAEFFSEYIAWEIDNPEITKDALMGNEAIVISVGASSLAVKTGANIDSLEREKRYHHLINFELTSSMEILDQALIRLKKDAVWPDQEDIQWDQMKFENGYFRINDRPVFSGGFNVIDHSLVDADKYPEWAEKDKTLIPLFLKKMQGLGVGIINMNINVPNLIMSDGSIDRASIKVFTDKIQSYDQMGFKVDVRLGWSGSRDVLEKFWPGITKYYAHSVPFDIDHPGVNAMMSKAMDVLMPELQKLPAIISWDLANEPGFYLHMWSPHTLTKYQARLKEQHTTVERLNTAWKSNYSSFASIPLPTAKKPNQCSPGEWYDIATFQSYRVKLFFELAQSSIRKYVPDATIHMKAQDNSSLGPRPNAVTDGIDREMLTPLLSLQGVDTRPLPVTEPRMAASNYDESIYGFHWLGQSFLYDYLTSLEPQHSVVDFEYHAFSINGIRIPDMPQNHSKASLWLAQLHGQISNITWYWHRRYGPNPFYNERARLWFYGNISTQPLVAAEYFQTMLRLNTFAEEVEALATDPIGPVRLLVSKPSFIQNQAHIDALHRVYEATCFHGRRIGFVTEDMLKVNGIPEGCKMIIIPDVEYVSESALQVLQESLQQGVQLVRFGDITPAFDPHGLPHAPSRLEFLEDVPTYKYASAPELSMAFESMLAPYSKDLPVKVSVVNSKGAFGVMHRQVEVNGKRVVLLVNVSDKPVQVQLQSKKGRAIDGYDMLSGEEVKGDNINMSFEGVRLIRVKL</sequence>
<reference evidence="6 7" key="1">
    <citation type="journal article" date="2018" name="Mar. Genomics">
        <title>Complete genome sequence of Marinifilaceae bacterium strain SPP2, isolated from the Antarctic marine sediment.</title>
        <authorList>
            <person name="Watanabe M."/>
            <person name="Kojima H."/>
            <person name="Fukui M."/>
        </authorList>
    </citation>
    <scope>NUCLEOTIDE SEQUENCE [LARGE SCALE GENOMIC DNA]</scope>
    <source>
        <strain evidence="6 7">SPP2</strain>
    </source>
</reference>
<dbReference type="SUPFAM" id="SSF51445">
    <property type="entry name" value="(Trans)glycosidases"/>
    <property type="match status" value="1"/>
</dbReference>
<evidence type="ECO:0000256" key="3">
    <source>
        <dbReference type="ARBA" id="ARBA00022833"/>
    </source>
</evidence>
<dbReference type="Proteomes" id="UP000218267">
    <property type="component" value="Chromosome"/>
</dbReference>
<dbReference type="EMBL" id="AP018042">
    <property type="protein sequence ID" value="BAX78808.1"/>
    <property type="molecule type" value="Genomic_DNA"/>
</dbReference>
<proteinExistence type="predicted"/>
<dbReference type="GO" id="GO:0004565">
    <property type="term" value="F:beta-galactosidase activity"/>
    <property type="evidence" value="ECO:0007669"/>
    <property type="project" value="InterPro"/>
</dbReference>
<gene>
    <name evidence="6" type="ORF">ALGA_0414</name>
</gene>
<evidence type="ECO:0000256" key="1">
    <source>
        <dbReference type="ARBA" id="ARBA00022723"/>
    </source>
</evidence>